<evidence type="ECO:0000256" key="1">
    <source>
        <dbReference type="ARBA" id="ARBA00022512"/>
    </source>
</evidence>
<dbReference type="Pfam" id="PF17802">
    <property type="entry name" value="SpaA"/>
    <property type="match status" value="1"/>
</dbReference>
<dbReference type="InterPro" id="IPR026466">
    <property type="entry name" value="Fim_isopep_form_D2_dom"/>
</dbReference>
<dbReference type="InterPro" id="IPR041033">
    <property type="entry name" value="SpaA_PFL_dom_1"/>
</dbReference>
<dbReference type="Gene3D" id="2.60.40.740">
    <property type="match status" value="1"/>
</dbReference>
<evidence type="ECO:0000313" key="10">
    <source>
        <dbReference type="EMBL" id="CUN06231.1"/>
    </source>
</evidence>
<dbReference type="OrthoDB" id="2199792at2"/>
<dbReference type="InterPro" id="IPR013783">
    <property type="entry name" value="Ig-like_fold"/>
</dbReference>
<evidence type="ECO:0000259" key="9">
    <source>
        <dbReference type="Pfam" id="PF17802"/>
    </source>
</evidence>
<keyword evidence="4" id="KW-0572">Peptidoglycan-anchor</keyword>
<protein>
    <submittedName>
        <fullName evidence="10">Fimbrial isopeptide formation D2 domain</fullName>
    </submittedName>
</protein>
<dbReference type="GeneID" id="97391812"/>
<evidence type="ECO:0000256" key="2">
    <source>
        <dbReference type="ARBA" id="ARBA00022525"/>
    </source>
</evidence>
<feature type="transmembrane region" description="Helical" evidence="5">
    <location>
        <begin position="769"/>
        <end position="789"/>
    </location>
</feature>
<feature type="domain" description="Gram-positive pilin subunit D1 N-terminal" evidence="8">
    <location>
        <begin position="196"/>
        <end position="278"/>
    </location>
</feature>
<dbReference type="NCBIfam" id="TIGR04226">
    <property type="entry name" value="RrgB_K2N_iso_D2"/>
    <property type="match status" value="1"/>
</dbReference>
<evidence type="ECO:0000259" key="7">
    <source>
        <dbReference type="Pfam" id="PF00746"/>
    </source>
</evidence>
<evidence type="ECO:0000313" key="11">
    <source>
        <dbReference type="Proteomes" id="UP000095492"/>
    </source>
</evidence>
<feature type="domain" description="SpaA-like prealbumin fold" evidence="9">
    <location>
        <begin position="557"/>
        <end position="660"/>
    </location>
</feature>
<keyword evidence="5" id="KW-0812">Transmembrane</keyword>
<evidence type="ECO:0000256" key="5">
    <source>
        <dbReference type="SAM" id="Phobius"/>
    </source>
</evidence>
<evidence type="ECO:0000256" key="3">
    <source>
        <dbReference type="ARBA" id="ARBA00022729"/>
    </source>
</evidence>
<dbReference type="Pfam" id="PF16555">
    <property type="entry name" value="GramPos_pilinD1"/>
    <property type="match status" value="1"/>
</dbReference>
<evidence type="ECO:0000256" key="6">
    <source>
        <dbReference type="SAM" id="SignalP"/>
    </source>
</evidence>
<dbReference type="AlphaFoldDB" id="A0A173TU69"/>
<keyword evidence="2" id="KW-0964">Secreted</keyword>
<dbReference type="InterPro" id="IPR019931">
    <property type="entry name" value="LPXTG_anchor"/>
</dbReference>
<proteinExistence type="predicted"/>
<organism evidence="10 11">
    <name type="scientific">Eubacterium ramulus</name>
    <dbReference type="NCBI Taxonomy" id="39490"/>
    <lineage>
        <taxon>Bacteria</taxon>
        <taxon>Bacillati</taxon>
        <taxon>Bacillota</taxon>
        <taxon>Clostridia</taxon>
        <taxon>Eubacteriales</taxon>
        <taxon>Eubacteriaceae</taxon>
        <taxon>Eubacterium</taxon>
    </lineage>
</organism>
<dbReference type="EMBL" id="CYYA01000010">
    <property type="protein sequence ID" value="CUN06231.1"/>
    <property type="molecule type" value="Genomic_DNA"/>
</dbReference>
<keyword evidence="5" id="KW-0472">Membrane</keyword>
<reference evidence="10 11" key="1">
    <citation type="submission" date="2015-09" db="EMBL/GenBank/DDBJ databases">
        <authorList>
            <consortium name="Pathogen Informatics"/>
        </authorList>
    </citation>
    <scope>NUCLEOTIDE SEQUENCE [LARGE SCALE GENOMIC DNA]</scope>
    <source>
        <strain evidence="10 11">2789STDY5608891</strain>
    </source>
</reference>
<dbReference type="Proteomes" id="UP000095492">
    <property type="component" value="Unassembled WGS sequence"/>
</dbReference>
<evidence type="ECO:0000259" key="8">
    <source>
        <dbReference type="Pfam" id="PF16555"/>
    </source>
</evidence>
<dbReference type="NCBIfam" id="TIGR01167">
    <property type="entry name" value="LPXTG_anchor"/>
    <property type="match status" value="1"/>
</dbReference>
<sequence length="797" mass="86435">MKKKQLTIMLGAMTLALLLGTAPVVQNVAAAGLPVSISQKAKQDALEHADIIDSLKKGSVAIRKYDMTAAQAAGDYSEDMYVATGEKDTVAEQKLADYAMEGVQFSCLRVGNIETHSVQKGTETSVELIYEIPEKLADILKLMKGNAVDMSKQGEAYPCHNTGVLHYTGQQISDALEAILKADEVAAKNALEHYLYDYGTLDATTDQKAASGVCNLPKTDKNGYTHLDNLELGLYLFVETEVPEQVTDTVNPWFVQLPFTSADGDMWQYDMNVYPKNQSGNPTLDKSVRNAYSNTLSVNEQVPSGTDKNTSVHAGEAYIAGNDSEALIVYNREAQSADLTDAAYVANRGGYTADGVTAGKDGSGYSTDYMYRDTTTASEGDLLDYILVSKLPHITSEATFLSEYTFQDTLSGGITYNKDVKIAFYDNAMDANANNTKNAKVLWNLNSGDYTQHYVDVTVTNPDTGVQNADGSTRLAVALTEDGLRAVNGVDAAGKQIESLSDYYMVVYYTATVKSDASVVLGDEGNPNHVNLVWSRTSDGYYNMLEDQNYVYTYGLDLTKTFSDQKGKFEHVKFKLYNSTDGYYVMAEKSTTEDGVYYVVGKTVNEEQATEFIPNADSGKLLVNGAEADSYQLTEIATDKGYHLLKDQIKIDISATDRDIIASVAGVTGMDAAAVEAVVNHYQGGIYDENGNLVTAQRDELTGAMAGGPALESANGRTIGKTDLYVGTIQNAFAKIDDKDALMTDQNQAVLLTVNNTKEFLLPQTGGKGLYLITIVGVISVAGGCYLVTRKREKAKM</sequence>
<dbReference type="STRING" id="39490.ERS852448_01689"/>
<accession>A0A173TU69</accession>
<evidence type="ECO:0000256" key="4">
    <source>
        <dbReference type="ARBA" id="ARBA00023088"/>
    </source>
</evidence>
<dbReference type="Pfam" id="PF00746">
    <property type="entry name" value="Gram_pos_anchor"/>
    <property type="match status" value="1"/>
</dbReference>
<feature type="domain" description="Gram-positive cocci surface proteins LPxTG" evidence="7">
    <location>
        <begin position="755"/>
        <end position="795"/>
    </location>
</feature>
<keyword evidence="3 6" id="KW-0732">Signal</keyword>
<dbReference type="InterPro" id="IPR032364">
    <property type="entry name" value="GramPos_pilinD1_N"/>
</dbReference>
<feature type="chain" id="PRO_5039319547" evidence="6">
    <location>
        <begin position="22"/>
        <end position="797"/>
    </location>
</feature>
<name>A0A173TU69_EUBRA</name>
<keyword evidence="5" id="KW-1133">Transmembrane helix</keyword>
<feature type="signal peptide" evidence="6">
    <location>
        <begin position="1"/>
        <end position="21"/>
    </location>
</feature>
<keyword evidence="1" id="KW-0134">Cell wall</keyword>
<dbReference type="RefSeq" id="WP_055290305.1">
    <property type="nucleotide sequence ID" value="NZ_CP173382.1"/>
</dbReference>
<gene>
    <name evidence="10" type="ORF">ERS852448_01689</name>
</gene>
<dbReference type="Gene3D" id="2.60.40.10">
    <property type="entry name" value="Immunoglobulins"/>
    <property type="match status" value="2"/>
</dbReference>